<evidence type="ECO:0000313" key="3">
    <source>
        <dbReference type="Proteomes" id="UP001375240"/>
    </source>
</evidence>
<comment type="caution">
    <text evidence="2">The sequence shown here is derived from an EMBL/GenBank/DDBJ whole genome shotgun (WGS) entry which is preliminary data.</text>
</comment>
<proteinExistence type="predicted"/>
<protein>
    <submittedName>
        <fullName evidence="2">Uncharacterized protein</fullName>
    </submittedName>
</protein>
<sequence>MGQTSSLCSYRPRTDPDRPKDEVLLLATYWTGLFEPEPKLYVDFDDEESLLRELKRFDIAGVIVSSRSVGYNALFLVDEDEDILKTSILDRGIGACVAVYSERYNGEAQWCVNRALAHWRSGNLEKQSQGKIGHPKLKDIPSRETEITKGSPHETSGKSSKPLKLELLEIYDEWVFC</sequence>
<feature type="region of interest" description="Disordered" evidence="1">
    <location>
        <begin position="126"/>
        <end position="160"/>
    </location>
</feature>
<dbReference type="Proteomes" id="UP001375240">
    <property type="component" value="Unassembled WGS sequence"/>
</dbReference>
<evidence type="ECO:0000313" key="2">
    <source>
        <dbReference type="EMBL" id="KAK6347322.1"/>
    </source>
</evidence>
<gene>
    <name evidence="2" type="ORF">TWF696_007392</name>
</gene>
<organism evidence="2 3">
    <name type="scientific">Orbilia brochopaga</name>
    <dbReference type="NCBI Taxonomy" id="3140254"/>
    <lineage>
        <taxon>Eukaryota</taxon>
        <taxon>Fungi</taxon>
        <taxon>Dikarya</taxon>
        <taxon>Ascomycota</taxon>
        <taxon>Pezizomycotina</taxon>
        <taxon>Orbiliomycetes</taxon>
        <taxon>Orbiliales</taxon>
        <taxon>Orbiliaceae</taxon>
        <taxon>Orbilia</taxon>
    </lineage>
</organism>
<name>A0AAV9URS6_9PEZI</name>
<evidence type="ECO:0000256" key="1">
    <source>
        <dbReference type="SAM" id="MobiDB-lite"/>
    </source>
</evidence>
<dbReference type="AlphaFoldDB" id="A0AAV9URS6"/>
<dbReference type="EMBL" id="JAVHNQ010000005">
    <property type="protein sequence ID" value="KAK6347322.1"/>
    <property type="molecule type" value="Genomic_DNA"/>
</dbReference>
<accession>A0AAV9URS6</accession>
<feature type="compositionally biased region" description="Basic and acidic residues" evidence="1">
    <location>
        <begin position="136"/>
        <end position="156"/>
    </location>
</feature>
<keyword evidence="3" id="KW-1185">Reference proteome</keyword>
<reference evidence="2 3" key="1">
    <citation type="submission" date="2019-10" db="EMBL/GenBank/DDBJ databases">
        <authorList>
            <person name="Palmer J.M."/>
        </authorList>
    </citation>
    <scope>NUCLEOTIDE SEQUENCE [LARGE SCALE GENOMIC DNA]</scope>
    <source>
        <strain evidence="2 3">TWF696</strain>
    </source>
</reference>